<evidence type="ECO:0000259" key="5">
    <source>
        <dbReference type="Pfam" id="PF02782"/>
    </source>
</evidence>
<dbReference type="Pfam" id="PF02782">
    <property type="entry name" value="FGGY_C"/>
    <property type="match status" value="1"/>
</dbReference>
<sequence>MNCYLGVDIGTSSAKMVVIDQKGDTIAQCSREYSFDQPKQGWKEIDPDVWYVEVMKGLKDMLALVDRKRIKGIGITGQMHTVIFMGKDGKSIRPAIMWNDNRTKECLAELKENIKKVGDQPFIEKIISTGSPAANLYWLKLNEPDNFKLLHKFLIGPDYLVYRFTGKMTTDYCEASTSSLYDIERRVWSKAVAELIGLSENVYPQIKGSSEQAGLILDEVAEELGLSKGLAIITGTGDNPATGVSSGCFSNTSPILSLGTSAVLMFRRSELDLDAKGKNILFSADGKLVHILNQGVVQSAGNSYSWISKEILEIEEFGKGTEEISIDRLGENQVLFYPHLAGEKTIYGDPALKGAFIGLTLDTKRMDLLIAVMEGVSFGIRQLMDEMKLAHLDVLRVTGGGSNSTVWMQILSDILNVKVETILAGSGASQGVALLSAYANGEFTSLDEIGGKAIKANKTYYPRSYNTSLYDDQYRKYRKIYTALKAITD</sequence>
<dbReference type="CDD" id="cd07808">
    <property type="entry name" value="ASKHA_NBD_FGGY_EcXK-like"/>
    <property type="match status" value="1"/>
</dbReference>
<proteinExistence type="inferred from homology"/>
<feature type="domain" description="Carbohydrate kinase FGGY C-terminal" evidence="5">
    <location>
        <begin position="256"/>
        <end position="439"/>
    </location>
</feature>
<keyword evidence="7" id="KW-1185">Reference proteome</keyword>
<evidence type="ECO:0000256" key="1">
    <source>
        <dbReference type="ARBA" id="ARBA00009156"/>
    </source>
</evidence>
<dbReference type="RefSeq" id="WP_209460637.1">
    <property type="nucleotide sequence ID" value="NZ_JAGGKC010000030.1"/>
</dbReference>
<dbReference type="SUPFAM" id="SSF53067">
    <property type="entry name" value="Actin-like ATPase domain"/>
    <property type="match status" value="2"/>
</dbReference>
<accession>A0ABS4G7D1</accession>
<dbReference type="Pfam" id="PF00370">
    <property type="entry name" value="FGGY_N"/>
    <property type="match status" value="1"/>
</dbReference>
<reference evidence="6 7" key="1">
    <citation type="submission" date="2021-03" db="EMBL/GenBank/DDBJ databases">
        <title>Genomic Encyclopedia of Type Strains, Phase IV (KMG-IV): sequencing the most valuable type-strain genomes for metagenomic binning, comparative biology and taxonomic classification.</title>
        <authorList>
            <person name="Goeker M."/>
        </authorList>
    </citation>
    <scope>NUCLEOTIDE SEQUENCE [LARGE SCALE GENOMIC DNA]</scope>
    <source>
        <strain evidence="6 7">DSM 6139</strain>
    </source>
</reference>
<dbReference type="InterPro" id="IPR000577">
    <property type="entry name" value="Carb_kinase_FGGY"/>
</dbReference>
<feature type="domain" description="Carbohydrate kinase FGGY N-terminal" evidence="4">
    <location>
        <begin position="4"/>
        <end position="242"/>
    </location>
</feature>
<dbReference type="InterPro" id="IPR043129">
    <property type="entry name" value="ATPase_NBD"/>
</dbReference>
<dbReference type="PANTHER" id="PTHR43095:SF5">
    <property type="entry name" value="XYLULOSE KINASE"/>
    <property type="match status" value="1"/>
</dbReference>
<dbReference type="Proteomes" id="UP001519271">
    <property type="component" value="Unassembled WGS sequence"/>
</dbReference>
<dbReference type="InterPro" id="IPR018485">
    <property type="entry name" value="FGGY_C"/>
</dbReference>
<dbReference type="Gene3D" id="3.30.420.40">
    <property type="match status" value="2"/>
</dbReference>
<gene>
    <name evidence="6" type="ORF">J2Z34_002976</name>
</gene>
<comment type="similarity">
    <text evidence="1">Belongs to the FGGY kinase family.</text>
</comment>
<organism evidence="6 7">
    <name type="scientific">Youngiibacter multivorans</name>
    <dbReference type="NCBI Taxonomy" id="937251"/>
    <lineage>
        <taxon>Bacteria</taxon>
        <taxon>Bacillati</taxon>
        <taxon>Bacillota</taxon>
        <taxon>Clostridia</taxon>
        <taxon>Eubacteriales</taxon>
        <taxon>Clostridiaceae</taxon>
        <taxon>Youngiibacter</taxon>
    </lineage>
</organism>
<keyword evidence="3" id="KW-0418">Kinase</keyword>
<dbReference type="EMBL" id="JAGGKC010000030">
    <property type="protein sequence ID" value="MBP1920464.1"/>
    <property type="molecule type" value="Genomic_DNA"/>
</dbReference>
<dbReference type="GO" id="GO:0004856">
    <property type="term" value="F:D-xylulokinase activity"/>
    <property type="evidence" value="ECO:0007669"/>
    <property type="project" value="UniProtKB-EC"/>
</dbReference>
<evidence type="ECO:0000256" key="2">
    <source>
        <dbReference type="ARBA" id="ARBA00022679"/>
    </source>
</evidence>
<dbReference type="InterPro" id="IPR018484">
    <property type="entry name" value="FGGY_N"/>
</dbReference>
<evidence type="ECO:0000313" key="7">
    <source>
        <dbReference type="Proteomes" id="UP001519271"/>
    </source>
</evidence>
<dbReference type="PANTHER" id="PTHR43095">
    <property type="entry name" value="SUGAR KINASE"/>
    <property type="match status" value="1"/>
</dbReference>
<dbReference type="EC" id="2.7.1.17" evidence="6"/>
<protein>
    <submittedName>
        <fullName evidence="6">Xylulokinase</fullName>
        <ecNumber evidence="6">2.7.1.17</ecNumber>
    </submittedName>
</protein>
<comment type="caution">
    <text evidence="6">The sequence shown here is derived from an EMBL/GenBank/DDBJ whole genome shotgun (WGS) entry which is preliminary data.</text>
</comment>
<dbReference type="PIRSF" id="PIRSF000538">
    <property type="entry name" value="GlpK"/>
    <property type="match status" value="1"/>
</dbReference>
<keyword evidence="2 6" id="KW-0808">Transferase</keyword>
<dbReference type="InterPro" id="IPR050406">
    <property type="entry name" value="FGGY_Carb_Kinase"/>
</dbReference>
<evidence type="ECO:0000259" key="4">
    <source>
        <dbReference type="Pfam" id="PF00370"/>
    </source>
</evidence>
<name>A0ABS4G7D1_9CLOT</name>
<evidence type="ECO:0000313" key="6">
    <source>
        <dbReference type="EMBL" id="MBP1920464.1"/>
    </source>
</evidence>
<evidence type="ECO:0000256" key="3">
    <source>
        <dbReference type="ARBA" id="ARBA00022777"/>
    </source>
</evidence>